<organism evidence="2 3">
    <name type="scientific">Hansschlegelia plantiphila</name>
    <dbReference type="NCBI Taxonomy" id="374655"/>
    <lineage>
        <taxon>Bacteria</taxon>
        <taxon>Pseudomonadati</taxon>
        <taxon>Pseudomonadota</taxon>
        <taxon>Alphaproteobacteria</taxon>
        <taxon>Hyphomicrobiales</taxon>
        <taxon>Methylopilaceae</taxon>
        <taxon>Hansschlegelia</taxon>
    </lineage>
</organism>
<accession>A0A9W6J172</accession>
<reference evidence="2" key="2">
    <citation type="submission" date="2023-01" db="EMBL/GenBank/DDBJ databases">
        <authorList>
            <person name="Sun Q."/>
            <person name="Evtushenko L."/>
        </authorList>
    </citation>
    <scope>NUCLEOTIDE SEQUENCE</scope>
    <source>
        <strain evidence="2">VKM B-2347</strain>
    </source>
</reference>
<evidence type="ECO:0000313" key="3">
    <source>
        <dbReference type="Proteomes" id="UP001143372"/>
    </source>
</evidence>
<gene>
    <name evidence="2" type="ORF">GCM10008179_15340</name>
</gene>
<dbReference type="AlphaFoldDB" id="A0A9W6J172"/>
<evidence type="ECO:0000313" key="2">
    <source>
        <dbReference type="EMBL" id="GLK67896.1"/>
    </source>
</evidence>
<evidence type="ECO:0000256" key="1">
    <source>
        <dbReference type="SAM" id="MobiDB-lite"/>
    </source>
</evidence>
<comment type="caution">
    <text evidence="2">The sequence shown here is derived from an EMBL/GenBank/DDBJ whole genome shotgun (WGS) entry which is preliminary data.</text>
</comment>
<protein>
    <submittedName>
        <fullName evidence="2">Uncharacterized protein</fullName>
    </submittedName>
</protein>
<feature type="region of interest" description="Disordered" evidence="1">
    <location>
        <begin position="35"/>
        <end position="83"/>
    </location>
</feature>
<sequence>MPLVTLSTVAIFDWSGRFAMARFPLAVRGREIERGTGEATIVPKSLPEDPKAPPSSGLTGGPSRTSSSAADMGGPVKPDHDGR</sequence>
<keyword evidence="3" id="KW-1185">Reference proteome</keyword>
<dbReference type="Proteomes" id="UP001143372">
    <property type="component" value="Unassembled WGS sequence"/>
</dbReference>
<reference evidence="2" key="1">
    <citation type="journal article" date="2014" name="Int. J. Syst. Evol. Microbiol.">
        <title>Complete genome sequence of Corynebacterium casei LMG S-19264T (=DSM 44701T), isolated from a smear-ripened cheese.</title>
        <authorList>
            <consortium name="US DOE Joint Genome Institute (JGI-PGF)"/>
            <person name="Walter F."/>
            <person name="Albersmeier A."/>
            <person name="Kalinowski J."/>
            <person name="Ruckert C."/>
        </authorList>
    </citation>
    <scope>NUCLEOTIDE SEQUENCE</scope>
    <source>
        <strain evidence="2">VKM B-2347</strain>
    </source>
</reference>
<name>A0A9W6J172_9HYPH</name>
<dbReference type="EMBL" id="BSFI01000007">
    <property type="protein sequence ID" value="GLK67896.1"/>
    <property type="molecule type" value="Genomic_DNA"/>
</dbReference>
<proteinExistence type="predicted"/>